<feature type="compositionally biased region" description="Low complexity" evidence="1">
    <location>
        <begin position="147"/>
        <end position="161"/>
    </location>
</feature>
<organism evidence="2 3">
    <name type="scientific">Wolfiporia cocos (strain MD-104)</name>
    <name type="common">Brown rot fungus</name>
    <dbReference type="NCBI Taxonomy" id="742152"/>
    <lineage>
        <taxon>Eukaryota</taxon>
        <taxon>Fungi</taxon>
        <taxon>Dikarya</taxon>
        <taxon>Basidiomycota</taxon>
        <taxon>Agaricomycotina</taxon>
        <taxon>Agaricomycetes</taxon>
        <taxon>Polyporales</taxon>
        <taxon>Phaeolaceae</taxon>
        <taxon>Wolfiporia</taxon>
    </lineage>
</organism>
<name>A0A2H3JH70_WOLCO</name>
<evidence type="ECO:0000313" key="2">
    <source>
        <dbReference type="EMBL" id="PCH41540.1"/>
    </source>
</evidence>
<protein>
    <submittedName>
        <fullName evidence="2">Uncharacterized protein</fullName>
    </submittedName>
</protein>
<gene>
    <name evidence="2" type="ORF">WOLCODRAFT_163187</name>
</gene>
<sequence>MGSVHSADHVVAATLAPPPDSLALHIVSGRPRRALRRASRCPPLVCGSRHAVHFWSPASIRSDSRRSRAKMCYTDATAEACTVRPEPGPLRCRPTATGRRRRRCFTVFASLPLHARDHTRSAIARHRRVQRGTGTSEVKAMRDDPARPTAATSPASAAAGRPYIPPCTAAGSCSAERRVGKAIASFDGVYADGAGGACRDRRRAHIHPDRWARGVRCDWESAHDTEHAEHERQRLCKGRPARPTAASMAIAVQGEVGGTPAQVGSPNVLLSRCDGRVRAAAKACRRHRDRAHVCEVRWLGCSQDGEMGATTTQGKVVIARTFDPGGRWARWLSCSWDRTHATNRVSPWTGALRLDETDGLSAESHRRHDSSGVSSQCAFSLRRTSTCWGEGASSPSCSHAYPREALAQLQPGRRGGRCLACYLTVTDECAWRPRCTAAIAVVHTFDPGRWARTASDAPCARRDGWLVRRGSPLPDTPRATWTTERHGTAWHPPVCDARPSRRGTLWTVSRRGSSTATLHDVYSQAELCTKGHVRNDRGLTTVASSTGPKEGAIHPITGPTSSLDAGTPLCAAICTNRAVRAARSASRSLVY</sequence>
<evidence type="ECO:0000256" key="1">
    <source>
        <dbReference type="SAM" id="MobiDB-lite"/>
    </source>
</evidence>
<dbReference type="Proteomes" id="UP000218811">
    <property type="component" value="Unassembled WGS sequence"/>
</dbReference>
<reference evidence="2 3" key="1">
    <citation type="journal article" date="2012" name="Science">
        <title>The Paleozoic origin of enzymatic lignin decomposition reconstructed from 31 fungal genomes.</title>
        <authorList>
            <person name="Floudas D."/>
            <person name="Binder M."/>
            <person name="Riley R."/>
            <person name="Barry K."/>
            <person name="Blanchette R.A."/>
            <person name="Henrissat B."/>
            <person name="Martinez A.T."/>
            <person name="Otillar R."/>
            <person name="Spatafora J.W."/>
            <person name="Yadav J.S."/>
            <person name="Aerts A."/>
            <person name="Benoit I."/>
            <person name="Boyd A."/>
            <person name="Carlson A."/>
            <person name="Copeland A."/>
            <person name="Coutinho P.M."/>
            <person name="de Vries R.P."/>
            <person name="Ferreira P."/>
            <person name="Findley K."/>
            <person name="Foster B."/>
            <person name="Gaskell J."/>
            <person name="Glotzer D."/>
            <person name="Gorecki P."/>
            <person name="Heitman J."/>
            <person name="Hesse C."/>
            <person name="Hori C."/>
            <person name="Igarashi K."/>
            <person name="Jurgens J.A."/>
            <person name="Kallen N."/>
            <person name="Kersten P."/>
            <person name="Kohler A."/>
            <person name="Kuees U."/>
            <person name="Kumar T.K.A."/>
            <person name="Kuo A."/>
            <person name="LaButti K."/>
            <person name="Larrondo L.F."/>
            <person name="Lindquist E."/>
            <person name="Ling A."/>
            <person name="Lombard V."/>
            <person name="Lucas S."/>
            <person name="Lundell T."/>
            <person name="Martin R."/>
            <person name="McLaughlin D.J."/>
            <person name="Morgenstern I."/>
            <person name="Morin E."/>
            <person name="Murat C."/>
            <person name="Nagy L.G."/>
            <person name="Nolan M."/>
            <person name="Ohm R.A."/>
            <person name="Patyshakuliyeva A."/>
            <person name="Rokas A."/>
            <person name="Ruiz-Duenas F.J."/>
            <person name="Sabat G."/>
            <person name="Salamov A."/>
            <person name="Samejima M."/>
            <person name="Schmutz J."/>
            <person name="Slot J.C."/>
            <person name="St John F."/>
            <person name="Stenlid J."/>
            <person name="Sun H."/>
            <person name="Sun S."/>
            <person name="Syed K."/>
            <person name="Tsang A."/>
            <person name="Wiebenga A."/>
            <person name="Young D."/>
            <person name="Pisabarro A."/>
            <person name="Eastwood D.C."/>
            <person name="Martin F."/>
            <person name="Cullen D."/>
            <person name="Grigoriev I.V."/>
            <person name="Hibbett D.S."/>
        </authorList>
    </citation>
    <scope>NUCLEOTIDE SEQUENCE [LARGE SCALE GENOMIC DNA]</scope>
    <source>
        <strain evidence="2 3">MD-104</strain>
    </source>
</reference>
<accession>A0A2H3JH70</accession>
<evidence type="ECO:0000313" key="3">
    <source>
        <dbReference type="Proteomes" id="UP000218811"/>
    </source>
</evidence>
<keyword evidence="3" id="KW-1185">Reference proteome</keyword>
<dbReference type="EMBL" id="KB468113">
    <property type="protein sequence ID" value="PCH41540.1"/>
    <property type="molecule type" value="Genomic_DNA"/>
</dbReference>
<proteinExistence type="predicted"/>
<dbReference type="AlphaFoldDB" id="A0A2H3JH70"/>
<feature type="region of interest" description="Disordered" evidence="1">
    <location>
        <begin position="125"/>
        <end position="161"/>
    </location>
</feature>